<keyword evidence="4" id="KW-0285">Flavoprotein</keyword>
<dbReference type="InterPro" id="IPR016170">
    <property type="entry name" value="Cytok_DH_C_sf"/>
</dbReference>
<keyword evidence="11" id="KW-1185">Reference proteome</keyword>
<accession>W1PTT2</accession>
<dbReference type="OrthoDB" id="415825at2759"/>
<dbReference type="PANTHER" id="PTHR13878:SF112">
    <property type="entry name" value="CYTOKININ DEHYDROGENASE 7"/>
    <property type="match status" value="1"/>
</dbReference>
<dbReference type="PROSITE" id="PS00862">
    <property type="entry name" value="OX2_COVAL_FAD"/>
    <property type="match status" value="1"/>
</dbReference>
<comment type="cofactor">
    <cofactor evidence="1">
        <name>FAD</name>
        <dbReference type="ChEBI" id="CHEBI:57692"/>
    </cofactor>
</comment>
<dbReference type="InterPro" id="IPR016164">
    <property type="entry name" value="FAD-linked_Oxase-like_C"/>
</dbReference>
<comment type="similarity">
    <text evidence="2">Belongs to the oxygen-dependent FAD-linked oxidoreductase family.</text>
</comment>
<keyword evidence="6" id="KW-0560">Oxidoreductase</keyword>
<dbReference type="EC" id="1.5.99.12" evidence="3"/>
<dbReference type="Gene3D" id="3.30.465.10">
    <property type="match status" value="1"/>
</dbReference>
<evidence type="ECO:0000256" key="7">
    <source>
        <dbReference type="ARBA" id="ARBA00048224"/>
    </source>
</evidence>
<dbReference type="KEGG" id="atr:18439420"/>
<reference evidence="11" key="1">
    <citation type="journal article" date="2013" name="Science">
        <title>The Amborella genome and the evolution of flowering plants.</title>
        <authorList>
            <consortium name="Amborella Genome Project"/>
        </authorList>
    </citation>
    <scope>NUCLEOTIDE SEQUENCE [LARGE SCALE GENOMIC DNA]</scope>
</reference>
<keyword evidence="5" id="KW-0274">FAD</keyword>
<dbReference type="GO" id="GO:0009690">
    <property type="term" value="P:cytokinin metabolic process"/>
    <property type="evidence" value="ECO:0007669"/>
    <property type="project" value="InterPro"/>
</dbReference>
<evidence type="ECO:0000256" key="5">
    <source>
        <dbReference type="ARBA" id="ARBA00022827"/>
    </source>
</evidence>
<organism evidence="10 11">
    <name type="scientific">Amborella trichopoda</name>
    <dbReference type="NCBI Taxonomy" id="13333"/>
    <lineage>
        <taxon>Eukaryota</taxon>
        <taxon>Viridiplantae</taxon>
        <taxon>Streptophyta</taxon>
        <taxon>Embryophyta</taxon>
        <taxon>Tracheophyta</taxon>
        <taxon>Spermatophyta</taxon>
        <taxon>Magnoliopsida</taxon>
        <taxon>Amborellales</taxon>
        <taxon>Amborellaceae</taxon>
        <taxon>Amborella</taxon>
    </lineage>
</organism>
<dbReference type="HOGENOM" id="CLU_024955_1_0_1"/>
<dbReference type="Gene3D" id="3.30.43.10">
    <property type="entry name" value="Uridine Diphospho-n-acetylenolpyruvylglucosamine Reductase, domain 2"/>
    <property type="match status" value="1"/>
</dbReference>
<evidence type="ECO:0000259" key="9">
    <source>
        <dbReference type="PROSITE" id="PS51387"/>
    </source>
</evidence>
<comment type="catalytic activity">
    <reaction evidence="7">
        <text>N(6)-dimethylallyladenine + A + H2O = 3-methyl-2-butenal + adenine + AH2</text>
        <dbReference type="Rhea" id="RHEA:13625"/>
        <dbReference type="ChEBI" id="CHEBI:13193"/>
        <dbReference type="ChEBI" id="CHEBI:15377"/>
        <dbReference type="ChEBI" id="CHEBI:15825"/>
        <dbReference type="ChEBI" id="CHEBI:16708"/>
        <dbReference type="ChEBI" id="CHEBI:17499"/>
        <dbReference type="ChEBI" id="CHEBI:17660"/>
        <dbReference type="EC" id="1.5.99.12"/>
    </reaction>
</comment>
<name>W1PTT2_AMBTC</name>
<dbReference type="InterPro" id="IPR036318">
    <property type="entry name" value="FAD-bd_PCMH-like_sf"/>
</dbReference>
<dbReference type="EMBL" id="KI392710">
    <property type="protein sequence ID" value="ERN11229.1"/>
    <property type="molecule type" value="Genomic_DNA"/>
</dbReference>
<evidence type="ECO:0000313" key="10">
    <source>
        <dbReference type="EMBL" id="ERN11229.1"/>
    </source>
</evidence>
<dbReference type="Gramene" id="ERN11229">
    <property type="protein sequence ID" value="ERN11229"/>
    <property type="gene ID" value="AMTR_s00024p00226830"/>
</dbReference>
<dbReference type="Gene3D" id="3.40.462.10">
    <property type="entry name" value="FAD-linked oxidases, C-terminal domain"/>
    <property type="match status" value="1"/>
</dbReference>
<evidence type="ECO:0000256" key="2">
    <source>
        <dbReference type="ARBA" id="ARBA00005466"/>
    </source>
</evidence>
<dbReference type="Proteomes" id="UP000017836">
    <property type="component" value="Unassembled WGS sequence"/>
</dbReference>
<evidence type="ECO:0000313" key="11">
    <source>
        <dbReference type="Proteomes" id="UP000017836"/>
    </source>
</evidence>
<dbReference type="GO" id="GO:0019139">
    <property type="term" value="F:cytokinin dehydrogenase activity"/>
    <property type="evidence" value="ECO:0007669"/>
    <property type="project" value="UniProtKB-EC"/>
</dbReference>
<dbReference type="SUPFAM" id="SSF56176">
    <property type="entry name" value="FAD-binding/transporter-associated domain-like"/>
    <property type="match status" value="1"/>
</dbReference>
<evidence type="ECO:0000256" key="6">
    <source>
        <dbReference type="ARBA" id="ARBA00023002"/>
    </source>
</evidence>
<protein>
    <recommendedName>
        <fullName evidence="3">cytokinin dehydrogenase</fullName>
        <ecNumber evidence="3">1.5.99.12</ecNumber>
    </recommendedName>
</protein>
<dbReference type="PROSITE" id="PS51387">
    <property type="entry name" value="FAD_PCMH"/>
    <property type="match status" value="1"/>
</dbReference>
<dbReference type="GO" id="GO:0016491">
    <property type="term" value="F:oxidoreductase activity"/>
    <property type="evidence" value="ECO:0000318"/>
    <property type="project" value="GO_Central"/>
</dbReference>
<dbReference type="Pfam" id="PF01565">
    <property type="entry name" value="FAD_binding_4"/>
    <property type="match status" value="1"/>
</dbReference>
<evidence type="ECO:0000256" key="3">
    <source>
        <dbReference type="ARBA" id="ARBA00011928"/>
    </source>
</evidence>
<feature type="compositionally biased region" description="Low complexity" evidence="8">
    <location>
        <begin position="11"/>
        <end position="26"/>
    </location>
</feature>
<dbReference type="OMA" id="DPCNGWP"/>
<dbReference type="SUPFAM" id="SSF55103">
    <property type="entry name" value="FAD-linked oxidases, C-terminal domain"/>
    <property type="match status" value="1"/>
</dbReference>
<dbReference type="STRING" id="13333.W1PTT2"/>
<evidence type="ECO:0000256" key="8">
    <source>
        <dbReference type="SAM" id="MobiDB-lite"/>
    </source>
</evidence>
<feature type="region of interest" description="Disordered" evidence="8">
    <location>
        <begin position="1"/>
        <end position="37"/>
    </location>
</feature>
<dbReference type="InterPro" id="IPR006093">
    <property type="entry name" value="Oxy_OxRdtase_FAD_BS"/>
</dbReference>
<dbReference type="Pfam" id="PF09265">
    <property type="entry name" value="Cytokin-bind"/>
    <property type="match status" value="1"/>
</dbReference>
<feature type="domain" description="FAD-binding PCMH-type" evidence="9">
    <location>
        <begin position="55"/>
        <end position="243"/>
    </location>
</feature>
<dbReference type="InterPro" id="IPR015345">
    <property type="entry name" value="Cytokinin_DH_FAD/cytokin-bd"/>
</dbReference>
<evidence type="ECO:0000256" key="4">
    <source>
        <dbReference type="ARBA" id="ARBA00022630"/>
    </source>
</evidence>
<proteinExistence type="inferred from homology"/>
<dbReference type="InterPro" id="IPR050432">
    <property type="entry name" value="FAD-linked_Oxidoreductases_BP"/>
</dbReference>
<sequence>MIVFSDRFPQPHHQQQQDPGQDGSSQPDPPAASGLEPTPLHLRLAAARDFGGLRADPPPATVALPSTASDVTRAIRAALSHQTLTLSARGCGHSVHGQANAPHGIVLDMSSMRGSMAVIPRVANTDPEQAGSTGSSYFCVDVKGGEVWEDVLRFCLQFGMAPRSWTDFLSLSVGGTLSNGGVSGQSFRYGPQVVNVEEMEVVTGSGEVVRCSERENGELFFGVLGGLGQFGIITRARILLQKAPDMVRWIRVVYADFDDFSRDQELLVTRASSESFDYIEGFVFTNSDHPVNGCHSVPLLPHQTFDLNLIPANAGPVLYCLEIALHFANRDDAKTIEKRVSQMLEPLKFRRGLKFSCDLTYYDFLQRVKSNEEAAKANGTWDAPHPWLNLFISSKNIQEFDSKVFNKILKNGIGGSILVYPLIKSKWDPRMSVVVPDNEIFYLVALLRFNKPYPEGPSLQSLLAQNQEIIDCCTSNNFDFKVYIPHCNSQDQWKAHFGNQWSRFVERKAAFDPMAVLAPGQRIFPRVQSSQ</sequence>
<dbReference type="GO" id="GO:0071949">
    <property type="term" value="F:FAD binding"/>
    <property type="evidence" value="ECO:0007669"/>
    <property type="project" value="InterPro"/>
</dbReference>
<dbReference type="InterPro" id="IPR016169">
    <property type="entry name" value="FAD-bd_PCMH_sub2"/>
</dbReference>
<dbReference type="InterPro" id="IPR016166">
    <property type="entry name" value="FAD-bd_PCMH"/>
</dbReference>
<gene>
    <name evidence="10" type="ORF">AMTR_s00024p00226830</name>
</gene>
<dbReference type="eggNOG" id="KOG1231">
    <property type="taxonomic scope" value="Eukaryota"/>
</dbReference>
<evidence type="ECO:0000256" key="1">
    <source>
        <dbReference type="ARBA" id="ARBA00001974"/>
    </source>
</evidence>
<dbReference type="InterPro" id="IPR006094">
    <property type="entry name" value="Oxid_FAD_bind_N"/>
</dbReference>
<dbReference type="InterPro" id="IPR016167">
    <property type="entry name" value="FAD-bd_PCMH_sub1"/>
</dbReference>
<dbReference type="PANTHER" id="PTHR13878">
    <property type="entry name" value="GULONOLACTONE OXIDASE"/>
    <property type="match status" value="1"/>
</dbReference>
<dbReference type="AlphaFoldDB" id="W1PTT2"/>